<comment type="similarity">
    <text evidence="1">Belongs to the FGGY kinase family.</text>
</comment>
<name>A0ABS9Q0C1_9MICO</name>
<proteinExistence type="inferred from homology"/>
<dbReference type="SUPFAM" id="SSF53067">
    <property type="entry name" value="Actin-like ATPase domain"/>
    <property type="match status" value="1"/>
</dbReference>
<evidence type="ECO:0000256" key="1">
    <source>
        <dbReference type="ARBA" id="ARBA00009156"/>
    </source>
</evidence>
<dbReference type="InterPro" id="IPR018485">
    <property type="entry name" value="FGGY_C"/>
</dbReference>
<keyword evidence="4" id="KW-0418">Kinase</keyword>
<feature type="domain" description="Carbohydrate kinase FGGY C-terminal" evidence="5">
    <location>
        <begin position="11"/>
        <end position="128"/>
    </location>
</feature>
<accession>A0ABS9Q0C1</accession>
<keyword evidence="3" id="KW-0808">Transferase</keyword>
<keyword evidence="2" id="KW-0119">Carbohydrate metabolism</keyword>
<dbReference type="PANTHER" id="PTHR43095">
    <property type="entry name" value="SUGAR KINASE"/>
    <property type="match status" value="1"/>
</dbReference>
<evidence type="ECO:0000259" key="5">
    <source>
        <dbReference type="Pfam" id="PF02782"/>
    </source>
</evidence>
<evidence type="ECO:0000256" key="4">
    <source>
        <dbReference type="ARBA" id="ARBA00022777"/>
    </source>
</evidence>
<keyword evidence="7" id="KW-1185">Reference proteome</keyword>
<protein>
    <recommendedName>
        <fullName evidence="5">Carbohydrate kinase FGGY C-terminal domain-containing protein</fullName>
    </recommendedName>
</protein>
<dbReference type="InterPro" id="IPR043129">
    <property type="entry name" value="ATPase_NBD"/>
</dbReference>
<dbReference type="Proteomes" id="UP001521931">
    <property type="component" value="Unassembled WGS sequence"/>
</dbReference>
<dbReference type="Pfam" id="PF02782">
    <property type="entry name" value="FGGY_C"/>
    <property type="match status" value="1"/>
</dbReference>
<dbReference type="RefSeq" id="WP_239262888.1">
    <property type="nucleotide sequence ID" value="NZ_JAKRCV010000011.1"/>
</dbReference>
<keyword evidence="2" id="KW-0859">Xylose metabolism</keyword>
<comment type="caution">
    <text evidence="6">The sequence shown here is derived from an EMBL/GenBank/DDBJ whole genome shotgun (WGS) entry which is preliminary data.</text>
</comment>
<sequence>MGEIFSALFTTTASAAPDAGGVTAYNYLAGEPITRVEDGRPLVVRTPDSALTLGNLVRAQLYGVFATLRLGMDVLAREGVRIDGLLAHGGVFTTPGVAQSALAAALQVPVTVGQSAAEGGAWGMALLADHRVRGQGRPLAEHLAQEVFVGAETSTVEPDPVLGAGYDRYLQRFVAGLPAVRAAAQADLGS</sequence>
<evidence type="ECO:0000313" key="6">
    <source>
        <dbReference type="EMBL" id="MCG7321318.1"/>
    </source>
</evidence>
<dbReference type="InterPro" id="IPR050406">
    <property type="entry name" value="FGGY_Carb_Kinase"/>
</dbReference>
<organism evidence="6 7">
    <name type="scientific">Arsenicicoccus bolidensis</name>
    <dbReference type="NCBI Taxonomy" id="229480"/>
    <lineage>
        <taxon>Bacteria</taxon>
        <taxon>Bacillati</taxon>
        <taxon>Actinomycetota</taxon>
        <taxon>Actinomycetes</taxon>
        <taxon>Micrococcales</taxon>
        <taxon>Intrasporangiaceae</taxon>
        <taxon>Arsenicicoccus</taxon>
    </lineage>
</organism>
<gene>
    <name evidence="6" type="ORF">MHL29_05330</name>
</gene>
<evidence type="ECO:0000313" key="7">
    <source>
        <dbReference type="Proteomes" id="UP001521931"/>
    </source>
</evidence>
<dbReference type="EMBL" id="JAKRCV010000011">
    <property type="protein sequence ID" value="MCG7321318.1"/>
    <property type="molecule type" value="Genomic_DNA"/>
</dbReference>
<dbReference type="Gene3D" id="3.30.420.40">
    <property type="match status" value="1"/>
</dbReference>
<evidence type="ECO:0000256" key="3">
    <source>
        <dbReference type="ARBA" id="ARBA00022679"/>
    </source>
</evidence>
<reference evidence="6 7" key="1">
    <citation type="submission" date="2022-02" db="EMBL/GenBank/DDBJ databases">
        <title>Uncovering new skin microbiome diversity through culturing and metagenomics.</title>
        <authorList>
            <person name="Conlan S."/>
            <person name="Deming C."/>
            <person name="Nisc Comparative Sequencing Program N."/>
            <person name="Segre J.A."/>
        </authorList>
    </citation>
    <scope>NUCLEOTIDE SEQUENCE [LARGE SCALE GENOMIC DNA]</scope>
    <source>
        <strain evidence="6 7">ACRQZ</strain>
    </source>
</reference>
<evidence type="ECO:0000256" key="2">
    <source>
        <dbReference type="ARBA" id="ARBA00022629"/>
    </source>
</evidence>
<dbReference type="PANTHER" id="PTHR43095:SF5">
    <property type="entry name" value="XYLULOSE KINASE"/>
    <property type="match status" value="1"/>
</dbReference>